<evidence type="ECO:0000313" key="2">
    <source>
        <dbReference type="Proteomes" id="UP000267164"/>
    </source>
</evidence>
<dbReference type="OrthoDB" id="5499927at2"/>
<dbReference type="InterPro" id="IPR036749">
    <property type="entry name" value="Expansin_CBD_sf"/>
</dbReference>
<dbReference type="EMBL" id="CP032568">
    <property type="protein sequence ID" value="AYF73732.1"/>
    <property type="molecule type" value="Genomic_DNA"/>
</dbReference>
<proteinExistence type="predicted"/>
<keyword evidence="2" id="KW-1185">Reference proteome</keyword>
<accession>A0A386Z7I1</accession>
<dbReference type="Gene3D" id="2.60.40.760">
    <property type="entry name" value="Expansin, cellulose-binding-like domain"/>
    <property type="match status" value="1"/>
</dbReference>
<organism evidence="1 2">
    <name type="scientific">Nocardia yunnanensis</name>
    <dbReference type="NCBI Taxonomy" id="2382165"/>
    <lineage>
        <taxon>Bacteria</taxon>
        <taxon>Bacillati</taxon>
        <taxon>Actinomycetota</taxon>
        <taxon>Actinomycetes</taxon>
        <taxon>Mycobacteriales</taxon>
        <taxon>Nocardiaceae</taxon>
        <taxon>Nocardia</taxon>
    </lineage>
</organism>
<sequence length="131" mass="13787">MRDPNPAPELVYRIQSSSSPSWFSILFSGSGNPLAQVSLRPDAGGDFVPLHRGNDNYWSLSGLGAGPFTAEVTDIYGHAAFVSGIAMDPGPLHHTGIRLYEIPTEPPATPPPPTAPVVVTTVLPPSEGCKP</sequence>
<dbReference type="AlphaFoldDB" id="A0A386Z7I1"/>
<gene>
    <name evidence="1" type="ORF">D7D52_07525</name>
</gene>
<dbReference type="KEGG" id="nyu:D7D52_07525"/>
<evidence type="ECO:0000313" key="1">
    <source>
        <dbReference type="EMBL" id="AYF73732.1"/>
    </source>
</evidence>
<reference evidence="1 2" key="1">
    <citation type="submission" date="2018-09" db="EMBL/GenBank/DDBJ databases">
        <title>Nocardia yunnanensis sp. nov., an actinomycete isolated from a soil sample.</title>
        <authorList>
            <person name="Zhang J."/>
        </authorList>
    </citation>
    <scope>NUCLEOTIDE SEQUENCE [LARGE SCALE GENOMIC DNA]</scope>
    <source>
        <strain evidence="1 2">CFHS0054</strain>
    </source>
</reference>
<dbReference type="Proteomes" id="UP000267164">
    <property type="component" value="Chromosome"/>
</dbReference>
<dbReference type="SUPFAM" id="SSF49590">
    <property type="entry name" value="PHL pollen allergen"/>
    <property type="match status" value="1"/>
</dbReference>
<protein>
    <submittedName>
        <fullName evidence="1">Uncharacterized protein</fullName>
    </submittedName>
</protein>
<name>A0A386Z7I1_9NOCA</name>